<feature type="domain" description="RING-type" evidence="7">
    <location>
        <begin position="12"/>
        <end position="60"/>
    </location>
</feature>
<dbReference type="InterPro" id="IPR013083">
    <property type="entry name" value="Znf_RING/FYVE/PHD"/>
</dbReference>
<evidence type="ECO:0000256" key="2">
    <source>
        <dbReference type="ARBA" id="ARBA00022771"/>
    </source>
</evidence>
<dbReference type="GO" id="GO:0007131">
    <property type="term" value="P:reciprocal meiotic recombination"/>
    <property type="evidence" value="ECO:0007669"/>
    <property type="project" value="InterPro"/>
</dbReference>
<dbReference type="InterPro" id="IPR001841">
    <property type="entry name" value="Znf_RING"/>
</dbReference>
<dbReference type="PROSITE" id="PS50089">
    <property type="entry name" value="ZF_RING_2"/>
    <property type="match status" value="1"/>
</dbReference>
<name>A0A0B7K250_BIOOC</name>
<evidence type="ECO:0000259" key="7">
    <source>
        <dbReference type="PROSITE" id="PS50089"/>
    </source>
</evidence>
<dbReference type="PANTHER" id="PTHR14305">
    <property type="entry name" value="E3 UBIQUITIN-PROTEIN LIGASE CCNB1IP1"/>
    <property type="match status" value="1"/>
</dbReference>
<evidence type="ECO:0000256" key="6">
    <source>
        <dbReference type="SAM" id="MobiDB-lite"/>
    </source>
</evidence>
<dbReference type="Gene3D" id="3.30.40.10">
    <property type="entry name" value="Zinc/RING finger domain, C3HC4 (zinc finger)"/>
    <property type="match status" value="1"/>
</dbReference>
<organism evidence="8">
    <name type="scientific">Bionectria ochroleuca</name>
    <name type="common">Gliocladium roseum</name>
    <dbReference type="NCBI Taxonomy" id="29856"/>
    <lineage>
        <taxon>Eukaryota</taxon>
        <taxon>Fungi</taxon>
        <taxon>Dikarya</taxon>
        <taxon>Ascomycota</taxon>
        <taxon>Pezizomycotina</taxon>
        <taxon>Sordariomycetes</taxon>
        <taxon>Hypocreomycetidae</taxon>
        <taxon>Hypocreales</taxon>
        <taxon>Bionectriaceae</taxon>
        <taxon>Clonostachys</taxon>
    </lineage>
</organism>
<dbReference type="EMBL" id="CDPU01000023">
    <property type="protein sequence ID" value="CEO51478.1"/>
    <property type="molecule type" value="Genomic_DNA"/>
</dbReference>
<evidence type="ECO:0000256" key="5">
    <source>
        <dbReference type="SAM" id="Coils"/>
    </source>
</evidence>
<evidence type="ECO:0000313" key="8">
    <source>
        <dbReference type="EMBL" id="CEO51478.1"/>
    </source>
</evidence>
<dbReference type="SUPFAM" id="SSF57850">
    <property type="entry name" value="RING/U-box"/>
    <property type="match status" value="1"/>
</dbReference>
<feature type="region of interest" description="Disordered" evidence="6">
    <location>
        <begin position="235"/>
        <end position="298"/>
    </location>
</feature>
<keyword evidence="2 4" id="KW-0863">Zinc-finger</keyword>
<dbReference type="PANTHER" id="PTHR14305:SF0">
    <property type="entry name" value="E3 UBIQUITIN-PROTEIN LIGASE CCNB1IP1"/>
    <property type="match status" value="1"/>
</dbReference>
<keyword evidence="5" id="KW-0175">Coiled coil</keyword>
<evidence type="ECO:0000256" key="4">
    <source>
        <dbReference type="PROSITE-ProRule" id="PRU00175"/>
    </source>
</evidence>
<keyword evidence="1" id="KW-0479">Metal-binding</keyword>
<keyword evidence="3" id="KW-0862">Zinc</keyword>
<proteinExistence type="predicted"/>
<feature type="coiled-coil region" evidence="5">
    <location>
        <begin position="123"/>
        <end position="150"/>
    </location>
</feature>
<dbReference type="PROSITE" id="PS00518">
    <property type="entry name" value="ZF_RING_1"/>
    <property type="match status" value="1"/>
</dbReference>
<dbReference type="InterPro" id="IPR042448">
    <property type="entry name" value="CCNB1IP1"/>
</dbReference>
<protein>
    <recommendedName>
        <fullName evidence="7">RING-type domain-containing protein</fullName>
    </recommendedName>
</protein>
<sequence>MDHPLLCNNLKCRTELIERALVTTCSHNFCLPCARQFGFVEANGAILRGTGRHLICPACRADLPGQDDAVITHLNPSDDYKTSILSGLSPSTVMECAGRALSFWAYQATQEMHFQRHLYQTMVDKYSALAAELERRTNEANSTISSLQSKLQRVSYADVFLLGIATISEYEILQQKNEDLVLVHKEKCRKLLQTQEAHDREKRKIELGQLRQAASAAVDSDLQNTGCIPQQTVDGALQDRGSRKVQNHPGGLTSGHGYESIASMNSSLPRATQRGHGEWDKQSLVQPRGMSQIDEIDS</sequence>
<dbReference type="GO" id="GO:0061630">
    <property type="term" value="F:ubiquitin protein ligase activity"/>
    <property type="evidence" value="ECO:0007669"/>
    <property type="project" value="InterPro"/>
</dbReference>
<evidence type="ECO:0000256" key="1">
    <source>
        <dbReference type="ARBA" id="ARBA00022723"/>
    </source>
</evidence>
<dbReference type="AlphaFoldDB" id="A0A0B7K250"/>
<gene>
    <name evidence="8" type="ORF">BN869_000007536_1</name>
</gene>
<dbReference type="GO" id="GO:0000795">
    <property type="term" value="C:synaptonemal complex"/>
    <property type="evidence" value="ECO:0007669"/>
    <property type="project" value="InterPro"/>
</dbReference>
<evidence type="ECO:0000256" key="3">
    <source>
        <dbReference type="ARBA" id="ARBA00022833"/>
    </source>
</evidence>
<dbReference type="InterPro" id="IPR017907">
    <property type="entry name" value="Znf_RING_CS"/>
</dbReference>
<accession>A0A0B7K250</accession>
<dbReference type="GO" id="GO:0008270">
    <property type="term" value="F:zinc ion binding"/>
    <property type="evidence" value="ECO:0007669"/>
    <property type="project" value="UniProtKB-KW"/>
</dbReference>
<reference evidence="8" key="1">
    <citation type="submission" date="2015-01" db="EMBL/GenBank/DDBJ databases">
        <authorList>
            <person name="Durling Mikael"/>
        </authorList>
    </citation>
    <scope>NUCLEOTIDE SEQUENCE</scope>
</reference>